<organism evidence="1 2">
    <name type="scientific">Entomophthora muscae</name>
    <dbReference type="NCBI Taxonomy" id="34485"/>
    <lineage>
        <taxon>Eukaryota</taxon>
        <taxon>Fungi</taxon>
        <taxon>Fungi incertae sedis</taxon>
        <taxon>Zoopagomycota</taxon>
        <taxon>Entomophthoromycotina</taxon>
        <taxon>Entomophthoromycetes</taxon>
        <taxon>Entomophthorales</taxon>
        <taxon>Entomophthoraceae</taxon>
        <taxon>Entomophthora</taxon>
    </lineage>
</organism>
<accession>A0ACC2S3H7</accession>
<dbReference type="EMBL" id="QTSX02005845">
    <property type="protein sequence ID" value="KAJ9056941.1"/>
    <property type="molecule type" value="Genomic_DNA"/>
</dbReference>
<name>A0ACC2S3H7_9FUNG</name>
<evidence type="ECO:0000313" key="2">
    <source>
        <dbReference type="Proteomes" id="UP001165960"/>
    </source>
</evidence>
<keyword evidence="2" id="KW-1185">Reference proteome</keyword>
<comment type="caution">
    <text evidence="1">The sequence shown here is derived from an EMBL/GenBank/DDBJ whole genome shotgun (WGS) entry which is preliminary data.</text>
</comment>
<proteinExistence type="predicted"/>
<dbReference type="Proteomes" id="UP001165960">
    <property type="component" value="Unassembled WGS sequence"/>
</dbReference>
<evidence type="ECO:0000313" key="1">
    <source>
        <dbReference type="EMBL" id="KAJ9056941.1"/>
    </source>
</evidence>
<protein>
    <submittedName>
        <fullName evidence="1">Uncharacterized protein</fullName>
    </submittedName>
</protein>
<sequence length="125" mass="14088">MDQCPMIQVTLEDPVLYTIARHTSKLMSYPFHFCSYKGLALLDLGTDQTLVNSSFVDKFKIATNPLRIINVVLSDEHHIAVTRETAPFSVMLKNLHFIIQGPVIDFPKFDIVVKYASCVLISTNS</sequence>
<reference evidence="1" key="1">
    <citation type="submission" date="2022-04" db="EMBL/GenBank/DDBJ databases">
        <title>Genome of the entomopathogenic fungus Entomophthora muscae.</title>
        <authorList>
            <person name="Elya C."/>
            <person name="Lovett B.R."/>
            <person name="Lee E."/>
            <person name="Macias A.M."/>
            <person name="Hajek A.E."/>
            <person name="De Bivort B.L."/>
            <person name="Kasson M.T."/>
            <person name="De Fine Licht H.H."/>
            <person name="Stajich J.E."/>
        </authorList>
    </citation>
    <scope>NUCLEOTIDE SEQUENCE</scope>
    <source>
        <strain evidence="1">Berkeley</strain>
    </source>
</reference>
<gene>
    <name evidence="1" type="ORF">DSO57_1027309</name>
</gene>